<gene>
    <name evidence="3" type="ORF">Syn7803C2_38</name>
    <name evidence="1" type="ORF">Syn7803C85_39</name>
    <name evidence="2" type="ORF">Syn7803US33_37</name>
</gene>
<dbReference type="Proteomes" id="UP000033005">
    <property type="component" value="Segment"/>
</dbReference>
<dbReference type="GeneID" id="24172182"/>
<organism evidence="3 4">
    <name type="scientific">Synechococcus phage ACG-2014e</name>
    <dbReference type="NCBI Taxonomy" id="1493510"/>
    <lineage>
        <taxon>Viruses</taxon>
        <taxon>Duplodnaviria</taxon>
        <taxon>Heunggongvirae</taxon>
        <taxon>Uroviricota</taxon>
        <taxon>Caudoviricetes</taxon>
        <taxon>Pantevenvirales</taxon>
        <taxon>Kyanoviridae</taxon>
        <taxon>Chalconvirus</taxon>
        <taxon>Chalconvirus acg2014e</taxon>
    </lineage>
</organism>
<evidence type="ECO:0000313" key="3">
    <source>
        <dbReference type="EMBL" id="AIX44957.1"/>
    </source>
</evidence>
<evidence type="ECO:0000313" key="4">
    <source>
        <dbReference type="Proteomes" id="UP000033005"/>
    </source>
</evidence>
<protein>
    <submittedName>
        <fullName evidence="3">Uncharacterized protein</fullName>
    </submittedName>
</protein>
<dbReference type="KEGG" id="vg:24172182"/>
<dbReference type="EMBL" id="KJ019094">
    <property type="protein sequence ID" value="AIX29718.1"/>
    <property type="molecule type" value="Genomic_DNA"/>
</dbReference>
<evidence type="ECO:0000313" key="1">
    <source>
        <dbReference type="EMBL" id="AIX20502.1"/>
    </source>
</evidence>
<dbReference type="EMBL" id="KJ019054">
    <property type="protein sequence ID" value="AIX20502.1"/>
    <property type="molecule type" value="Genomic_DNA"/>
</dbReference>
<reference evidence="4 5" key="1">
    <citation type="submission" date="2013-12" db="EMBL/GenBank/DDBJ databases">
        <title>Ecological redundancy of diverse viral populations within a natural community.</title>
        <authorList>
            <person name="Gregory A.C."/>
            <person name="LaButti K."/>
            <person name="Copeland A."/>
            <person name="Woyke T."/>
            <person name="Sullivan M.B."/>
        </authorList>
    </citation>
    <scope>NUCLEOTIDE SEQUENCE [LARGE SCALE GENOMIC DNA]</scope>
    <source>
        <strain evidence="3">Syn7803C2</strain>
        <strain evidence="1">Syn7803C85</strain>
        <strain evidence="2">Syn7803US33</strain>
    </source>
</reference>
<name>A0A0E3I9F4_9CAUD</name>
<dbReference type="Proteomes" id="UP000185284">
    <property type="component" value="Segment"/>
</dbReference>
<dbReference type="RefSeq" id="YP_009134540.1">
    <property type="nucleotide sequence ID" value="NC_026928.1"/>
</dbReference>
<accession>A0A0E3I9F4</accession>
<dbReference type="OrthoDB" id="22664at10239"/>
<evidence type="ECO:0000313" key="5">
    <source>
        <dbReference type="Proteomes" id="UP000185283"/>
    </source>
</evidence>
<evidence type="ECO:0000313" key="2">
    <source>
        <dbReference type="EMBL" id="AIX29718.1"/>
    </source>
</evidence>
<proteinExistence type="predicted"/>
<sequence length="115" mass="13362">MNTSYDVYYFDNFIENYALMKGKPVVMLRSYGWNNSTDVDAINASYETYKSILPLDMWTALKQSEYVFMEVDDMQMTIEFLEASFPASQAETTTPENYIFYSLCNVEGQTILTNE</sequence>
<dbReference type="Proteomes" id="UP000185283">
    <property type="component" value="Segment"/>
</dbReference>
<dbReference type="EMBL" id="KJ019156">
    <property type="protein sequence ID" value="AIX44957.1"/>
    <property type="molecule type" value="Genomic_DNA"/>
</dbReference>
<keyword evidence="5" id="KW-1185">Reference proteome</keyword>